<proteinExistence type="inferred from homology"/>
<evidence type="ECO:0000313" key="2">
    <source>
        <dbReference type="EMBL" id="MCQ4923065.1"/>
    </source>
</evidence>
<comment type="similarity">
    <text evidence="1">Belongs to the ROK (NagC/XylR) family.</text>
</comment>
<reference evidence="2 3" key="1">
    <citation type="submission" date="2022-06" db="EMBL/GenBank/DDBJ databases">
        <title>Isolation of gut microbiota from human fecal samples.</title>
        <authorList>
            <person name="Pamer E.G."/>
            <person name="Barat B."/>
            <person name="Waligurski E."/>
            <person name="Medina S."/>
            <person name="Paddock L."/>
            <person name="Mostad J."/>
        </authorList>
    </citation>
    <scope>NUCLEOTIDE SEQUENCE [LARGE SCALE GENOMIC DNA]</scope>
    <source>
        <strain evidence="2 3">DFI.7.95</strain>
    </source>
</reference>
<gene>
    <name evidence="2" type="ORF">NE686_08225</name>
</gene>
<dbReference type="PANTHER" id="PTHR18964">
    <property type="entry name" value="ROK (REPRESSOR, ORF, KINASE) FAMILY"/>
    <property type="match status" value="1"/>
</dbReference>
<accession>A0ABT1S9B3</accession>
<dbReference type="PANTHER" id="PTHR18964:SF149">
    <property type="entry name" value="BIFUNCTIONAL UDP-N-ACETYLGLUCOSAMINE 2-EPIMERASE_N-ACETYLMANNOSAMINE KINASE"/>
    <property type="match status" value="1"/>
</dbReference>
<dbReference type="Proteomes" id="UP001524478">
    <property type="component" value="Unassembled WGS sequence"/>
</dbReference>
<dbReference type="Pfam" id="PF00480">
    <property type="entry name" value="ROK"/>
    <property type="match status" value="1"/>
</dbReference>
<sequence>MNLNIGIDIGGTNIGAGLLDEDLNIIYRIEIPTNKDRGYDFVKSQIISIIEGMRSKASKLNQKIDSIGIGLPGIVDIEGNNVIYNANLNWNNVPLGKNLRHRFDIPINIENDATIAGIAESALGVMKGYSNSVFITLGTGVGGGIIINHKVYTGSHGLGSEIGHMIVGENFYDCNCGNNGCLETFISSTAVRRYVINEIEHGFINTSILKNVNSIEEIDTKLIFECAELGDELSNKAVNRMAKYLAIGIANIINIIDPDIIAIGGGVAKAGDFFLDRVKDLLPRYILFKELDFGEIKLAKLGNDAGIIGAAMLKEYK</sequence>
<dbReference type="InterPro" id="IPR000600">
    <property type="entry name" value="ROK"/>
</dbReference>
<keyword evidence="3" id="KW-1185">Reference proteome</keyword>
<name>A0ABT1S9B3_9FIRM</name>
<dbReference type="Gene3D" id="3.30.420.40">
    <property type="match status" value="2"/>
</dbReference>
<protein>
    <submittedName>
        <fullName evidence="2">ROK family protein</fullName>
    </submittedName>
</protein>
<evidence type="ECO:0000313" key="3">
    <source>
        <dbReference type="Proteomes" id="UP001524478"/>
    </source>
</evidence>
<organism evidence="2 3">
    <name type="scientific">Tissierella carlieri</name>
    <dbReference type="NCBI Taxonomy" id="689904"/>
    <lineage>
        <taxon>Bacteria</taxon>
        <taxon>Bacillati</taxon>
        <taxon>Bacillota</taxon>
        <taxon>Tissierellia</taxon>
        <taxon>Tissierellales</taxon>
        <taxon>Tissierellaceae</taxon>
        <taxon>Tissierella</taxon>
    </lineage>
</organism>
<dbReference type="InterPro" id="IPR043129">
    <property type="entry name" value="ATPase_NBD"/>
</dbReference>
<comment type="caution">
    <text evidence="2">The sequence shown here is derived from an EMBL/GenBank/DDBJ whole genome shotgun (WGS) entry which is preliminary data.</text>
</comment>
<dbReference type="SUPFAM" id="SSF53067">
    <property type="entry name" value="Actin-like ATPase domain"/>
    <property type="match status" value="1"/>
</dbReference>
<evidence type="ECO:0000256" key="1">
    <source>
        <dbReference type="ARBA" id="ARBA00006479"/>
    </source>
</evidence>
<dbReference type="RefSeq" id="WP_256311119.1">
    <property type="nucleotide sequence ID" value="NZ_JANGAC010000005.1"/>
</dbReference>
<dbReference type="EMBL" id="JANGAC010000005">
    <property type="protein sequence ID" value="MCQ4923065.1"/>
    <property type="molecule type" value="Genomic_DNA"/>
</dbReference>